<dbReference type="Pfam" id="PF13966">
    <property type="entry name" value="zf-RVT"/>
    <property type="match status" value="1"/>
</dbReference>
<keyword evidence="1" id="KW-0732">Signal</keyword>
<dbReference type="SUPFAM" id="SSF56219">
    <property type="entry name" value="DNase I-like"/>
    <property type="match status" value="1"/>
</dbReference>
<feature type="domain" description="Endonuclease/exonuclease/phosphatase" evidence="2">
    <location>
        <begin position="15"/>
        <end position="156"/>
    </location>
</feature>
<dbReference type="Pfam" id="PF03372">
    <property type="entry name" value="Exo_endo_phos"/>
    <property type="match status" value="1"/>
</dbReference>
<dbReference type="InterPro" id="IPR005135">
    <property type="entry name" value="Endo/exonuclease/phosphatase"/>
</dbReference>
<keyword evidence="5" id="KW-1185">Reference proteome</keyword>
<evidence type="ECO:0000256" key="1">
    <source>
        <dbReference type="SAM" id="SignalP"/>
    </source>
</evidence>
<reference evidence="4" key="1">
    <citation type="journal article" date="2023" name="bioRxiv">
        <title>Improved chromosome-level genome assembly for marigold (Tagetes erecta).</title>
        <authorList>
            <person name="Jiang F."/>
            <person name="Yuan L."/>
            <person name="Wang S."/>
            <person name="Wang H."/>
            <person name="Xu D."/>
            <person name="Wang A."/>
            <person name="Fan W."/>
        </authorList>
    </citation>
    <scope>NUCLEOTIDE SEQUENCE</scope>
    <source>
        <strain evidence="4">WSJ</strain>
        <tissue evidence="4">Leaf</tissue>
    </source>
</reference>
<feature type="domain" description="Reverse transcriptase zinc-binding" evidence="3">
    <location>
        <begin position="427"/>
        <end position="492"/>
    </location>
</feature>
<comment type="caution">
    <text evidence="4">The sequence shown here is derived from an EMBL/GenBank/DDBJ whole genome shotgun (WGS) entry which is preliminary data.</text>
</comment>
<dbReference type="Gene3D" id="3.60.10.10">
    <property type="entry name" value="Endonuclease/exonuclease/phosphatase"/>
    <property type="match status" value="1"/>
</dbReference>
<accession>A0AAD8NWF2</accession>
<evidence type="ECO:0000313" key="5">
    <source>
        <dbReference type="Proteomes" id="UP001229421"/>
    </source>
</evidence>
<sequence>MYVLRFFSVVVLVFSNATGRSGGIATFWNPTLFSKSDVLKDQNFLLISGNLIGLGIQLHIVNVYAPQGAREKRSLWERITSKMATLSGRVIILGDFNVVRSQEERLNSTFNAGASASFNEFINGLNLLEYHMCRKKFTFIPSNLLHMSKLDRALVNIDFMNAWPNAIFSALDRGLSDHCPILLQCSCVDFGPSPFRFFNSWLKREQFPAVVHQAATIPIDPSLPPDKKLASKLKNMKSAIKNWVAVDRAKNDESLLQWEKELFLIEQRAELGLLNDVDVSNHIEILKNLTLIHESKNLDMKQKARVKWSIDGDENSAYFHGLFKAHSSVNLFKSHIYGIGVDRNEVDLVANSIGINKGDLPIHYLGLPVGANMRSGIGGTWRAIVKVKQSLAAYGFDLPNACNGDFNSKEIKLLIDKTQGSDDQEPVFKWNNWVPKKVNVMNWRASLNRLPTLISLQARGVNVQTSTCLLCNEADETAEHVFTACPKVTTVWNSVASWCKISPLYAFSINDIFELHVHKPGSPIWKKLINAIVLVTCWCFWKARNEQSHGNKVKTADQIVNEVKAMSFLWIRNRATKICADWNQWSSFAITL</sequence>
<dbReference type="EMBL" id="JAUHHV010000005">
    <property type="protein sequence ID" value="KAK1423184.1"/>
    <property type="molecule type" value="Genomic_DNA"/>
</dbReference>
<evidence type="ECO:0000259" key="3">
    <source>
        <dbReference type="Pfam" id="PF13966"/>
    </source>
</evidence>
<proteinExistence type="predicted"/>
<dbReference type="PANTHER" id="PTHR33116:SF78">
    <property type="entry name" value="OS12G0587133 PROTEIN"/>
    <property type="match status" value="1"/>
</dbReference>
<evidence type="ECO:0000259" key="2">
    <source>
        <dbReference type="Pfam" id="PF03372"/>
    </source>
</evidence>
<dbReference type="Proteomes" id="UP001229421">
    <property type="component" value="Unassembled WGS sequence"/>
</dbReference>
<dbReference type="InterPro" id="IPR036691">
    <property type="entry name" value="Endo/exonu/phosph_ase_sf"/>
</dbReference>
<dbReference type="GO" id="GO:0003824">
    <property type="term" value="F:catalytic activity"/>
    <property type="evidence" value="ECO:0007669"/>
    <property type="project" value="InterPro"/>
</dbReference>
<evidence type="ECO:0000313" key="4">
    <source>
        <dbReference type="EMBL" id="KAK1423184.1"/>
    </source>
</evidence>
<feature type="chain" id="PRO_5042192578" evidence="1">
    <location>
        <begin position="20"/>
        <end position="592"/>
    </location>
</feature>
<dbReference type="AlphaFoldDB" id="A0AAD8NWF2"/>
<name>A0AAD8NWF2_TARER</name>
<feature type="signal peptide" evidence="1">
    <location>
        <begin position="1"/>
        <end position="19"/>
    </location>
</feature>
<dbReference type="PANTHER" id="PTHR33116">
    <property type="entry name" value="REVERSE TRANSCRIPTASE ZINC-BINDING DOMAIN-CONTAINING PROTEIN-RELATED-RELATED"/>
    <property type="match status" value="1"/>
</dbReference>
<organism evidence="4 5">
    <name type="scientific">Tagetes erecta</name>
    <name type="common">African marigold</name>
    <dbReference type="NCBI Taxonomy" id="13708"/>
    <lineage>
        <taxon>Eukaryota</taxon>
        <taxon>Viridiplantae</taxon>
        <taxon>Streptophyta</taxon>
        <taxon>Embryophyta</taxon>
        <taxon>Tracheophyta</taxon>
        <taxon>Spermatophyta</taxon>
        <taxon>Magnoliopsida</taxon>
        <taxon>eudicotyledons</taxon>
        <taxon>Gunneridae</taxon>
        <taxon>Pentapetalae</taxon>
        <taxon>asterids</taxon>
        <taxon>campanulids</taxon>
        <taxon>Asterales</taxon>
        <taxon>Asteraceae</taxon>
        <taxon>Asteroideae</taxon>
        <taxon>Heliantheae alliance</taxon>
        <taxon>Tageteae</taxon>
        <taxon>Tagetes</taxon>
    </lineage>
</organism>
<protein>
    <submittedName>
        <fullName evidence="4">Uncharacterized protein</fullName>
    </submittedName>
</protein>
<gene>
    <name evidence="4" type="ORF">QVD17_18479</name>
</gene>
<dbReference type="InterPro" id="IPR026960">
    <property type="entry name" value="RVT-Znf"/>
</dbReference>